<dbReference type="EMBL" id="JAXIOK010000017">
    <property type="protein sequence ID" value="KAK4750520.1"/>
    <property type="molecule type" value="Genomic_DNA"/>
</dbReference>
<protein>
    <submittedName>
        <fullName evidence="1">Uncharacterized protein</fullName>
    </submittedName>
</protein>
<accession>A0AAN7JNS5</accession>
<name>A0AAN7JNS5_9MYRT</name>
<proteinExistence type="predicted"/>
<comment type="caution">
    <text evidence="1">The sequence shown here is derived from an EMBL/GenBank/DDBJ whole genome shotgun (WGS) entry which is preliminary data.</text>
</comment>
<sequence>MNGREMVTGGRWEREPLREEDEDVFAGQHLHLFEIAAVVQDGSVDYSCKVTTISGDRLALMGGQEGGAGREGPDVVDPEAKEWCAIIREKKHTTSSLGRLLLSFPIERD</sequence>
<gene>
    <name evidence="1" type="ORF">SAY87_004002</name>
</gene>
<organism evidence="1 2">
    <name type="scientific">Trapa incisa</name>
    <dbReference type="NCBI Taxonomy" id="236973"/>
    <lineage>
        <taxon>Eukaryota</taxon>
        <taxon>Viridiplantae</taxon>
        <taxon>Streptophyta</taxon>
        <taxon>Embryophyta</taxon>
        <taxon>Tracheophyta</taxon>
        <taxon>Spermatophyta</taxon>
        <taxon>Magnoliopsida</taxon>
        <taxon>eudicotyledons</taxon>
        <taxon>Gunneridae</taxon>
        <taxon>Pentapetalae</taxon>
        <taxon>rosids</taxon>
        <taxon>malvids</taxon>
        <taxon>Myrtales</taxon>
        <taxon>Lythraceae</taxon>
        <taxon>Trapa</taxon>
    </lineage>
</organism>
<evidence type="ECO:0000313" key="2">
    <source>
        <dbReference type="Proteomes" id="UP001345219"/>
    </source>
</evidence>
<reference evidence="1 2" key="1">
    <citation type="journal article" date="2023" name="Hortic Res">
        <title>Pangenome of water caltrop reveals structural variations and asymmetric subgenome divergence after allopolyploidization.</title>
        <authorList>
            <person name="Zhang X."/>
            <person name="Chen Y."/>
            <person name="Wang L."/>
            <person name="Yuan Y."/>
            <person name="Fang M."/>
            <person name="Shi L."/>
            <person name="Lu R."/>
            <person name="Comes H.P."/>
            <person name="Ma Y."/>
            <person name="Chen Y."/>
            <person name="Huang G."/>
            <person name="Zhou Y."/>
            <person name="Zheng Z."/>
            <person name="Qiu Y."/>
        </authorList>
    </citation>
    <scope>NUCLEOTIDE SEQUENCE [LARGE SCALE GENOMIC DNA]</scope>
    <source>
        <tissue evidence="1">Roots</tissue>
    </source>
</reference>
<dbReference type="Proteomes" id="UP001345219">
    <property type="component" value="Chromosome 4"/>
</dbReference>
<dbReference type="AlphaFoldDB" id="A0AAN7JNS5"/>
<evidence type="ECO:0000313" key="1">
    <source>
        <dbReference type="EMBL" id="KAK4750520.1"/>
    </source>
</evidence>
<keyword evidence="2" id="KW-1185">Reference proteome</keyword>